<keyword evidence="2" id="KW-1185">Reference proteome</keyword>
<dbReference type="GeneID" id="87870185"/>
<dbReference type="Proteomes" id="UP001285908">
    <property type="component" value="Unassembled WGS sequence"/>
</dbReference>
<accession>A0AAJ0I8I2</accession>
<sequence length="225" mass="24829">MTITKSYWAFLQTTSTSSSLTSPRHQERKKELLVCVGKAVSRFRFLRLTHRAAKVEAILIQSKHGPRLRTSRGRETQAPVPSSLFTSSLLRQNCGLHFHCSAPPKNLHHFLLNASSQLATLPCTTTPPRILDRRQRAGSPAQQHFAPAGPSLHFHTSPTYLYIHSLSTASLSQPNLRGSLETTFPHSAHFALYLSPGRGPELGSRAPTVILRLAPRGQSGQYPPS</sequence>
<dbReference type="AlphaFoldDB" id="A0AAJ0I8I2"/>
<gene>
    <name evidence="1" type="ORF">B0T23DRAFT_152548</name>
</gene>
<name>A0AAJ0I8I2_9PEZI</name>
<organism evidence="1 2">
    <name type="scientific">Neurospora hispaniola</name>
    <dbReference type="NCBI Taxonomy" id="588809"/>
    <lineage>
        <taxon>Eukaryota</taxon>
        <taxon>Fungi</taxon>
        <taxon>Dikarya</taxon>
        <taxon>Ascomycota</taxon>
        <taxon>Pezizomycotina</taxon>
        <taxon>Sordariomycetes</taxon>
        <taxon>Sordariomycetidae</taxon>
        <taxon>Sordariales</taxon>
        <taxon>Sordariaceae</taxon>
        <taxon>Neurospora</taxon>
    </lineage>
</organism>
<comment type="caution">
    <text evidence="1">The sequence shown here is derived from an EMBL/GenBank/DDBJ whole genome shotgun (WGS) entry which is preliminary data.</text>
</comment>
<dbReference type="RefSeq" id="XP_062693365.1">
    <property type="nucleotide sequence ID" value="XM_062832563.1"/>
</dbReference>
<reference evidence="1 2" key="1">
    <citation type="journal article" date="2023" name="Mol. Phylogenet. Evol.">
        <title>Genome-scale phylogeny and comparative genomics of the fungal order Sordariales.</title>
        <authorList>
            <person name="Hensen N."/>
            <person name="Bonometti L."/>
            <person name="Westerberg I."/>
            <person name="Brannstrom I.O."/>
            <person name="Guillou S."/>
            <person name="Cros-Aarteil S."/>
            <person name="Calhoun S."/>
            <person name="Haridas S."/>
            <person name="Kuo A."/>
            <person name="Mondo S."/>
            <person name="Pangilinan J."/>
            <person name="Riley R."/>
            <person name="LaButti K."/>
            <person name="Andreopoulos B."/>
            <person name="Lipzen A."/>
            <person name="Chen C."/>
            <person name="Yan M."/>
            <person name="Daum C."/>
            <person name="Ng V."/>
            <person name="Clum A."/>
            <person name="Steindorff A."/>
            <person name="Ohm R.A."/>
            <person name="Martin F."/>
            <person name="Silar P."/>
            <person name="Natvig D.O."/>
            <person name="Lalanne C."/>
            <person name="Gautier V."/>
            <person name="Ament-Velasquez S.L."/>
            <person name="Kruys A."/>
            <person name="Hutchinson M.I."/>
            <person name="Powell A.J."/>
            <person name="Barry K."/>
            <person name="Miller A.N."/>
            <person name="Grigoriev I.V."/>
            <person name="Debuchy R."/>
            <person name="Gladieux P."/>
            <person name="Hiltunen Thoren M."/>
            <person name="Johannesson H."/>
        </authorList>
    </citation>
    <scope>NUCLEOTIDE SEQUENCE [LARGE SCALE GENOMIC DNA]</scope>
    <source>
        <strain evidence="1 2">FGSC 10403</strain>
    </source>
</reference>
<evidence type="ECO:0000313" key="1">
    <source>
        <dbReference type="EMBL" id="KAK3492907.1"/>
    </source>
</evidence>
<protein>
    <submittedName>
        <fullName evidence="1">Uncharacterized protein</fullName>
    </submittedName>
</protein>
<evidence type="ECO:0000313" key="2">
    <source>
        <dbReference type="Proteomes" id="UP001285908"/>
    </source>
</evidence>
<proteinExistence type="predicted"/>
<dbReference type="EMBL" id="JAULSX010000004">
    <property type="protein sequence ID" value="KAK3492907.1"/>
    <property type="molecule type" value="Genomic_DNA"/>
</dbReference>